<gene>
    <name evidence="2" type="ORF">I8755_01650</name>
</gene>
<evidence type="ECO:0000313" key="2">
    <source>
        <dbReference type="EMBL" id="QQC87262.1"/>
    </source>
</evidence>
<evidence type="ECO:0000256" key="1">
    <source>
        <dbReference type="SAM" id="MobiDB-lite"/>
    </source>
</evidence>
<reference evidence="2 3" key="1">
    <citation type="submission" date="2020-12" db="EMBL/GenBank/DDBJ databases">
        <title>Identification and biosynthesis of polyene macrolides produced by Streptomyces alfalfae Men-myco-93-63.</title>
        <authorList>
            <person name="Liu D."/>
            <person name="Li Y."/>
            <person name="Liu L."/>
            <person name="Han X."/>
            <person name="Shen F."/>
        </authorList>
    </citation>
    <scope>NUCLEOTIDE SEQUENCE [LARGE SCALE GENOMIC DNA]</scope>
    <source>
        <strain evidence="2 3">Men-myco-93-63</strain>
    </source>
</reference>
<feature type="compositionally biased region" description="Basic and acidic residues" evidence="1">
    <location>
        <begin position="1"/>
        <end position="19"/>
    </location>
</feature>
<dbReference type="Proteomes" id="UP000596130">
    <property type="component" value="Chromosome"/>
</dbReference>
<feature type="region of interest" description="Disordered" evidence="1">
    <location>
        <begin position="1"/>
        <end position="61"/>
    </location>
</feature>
<feature type="region of interest" description="Disordered" evidence="1">
    <location>
        <begin position="85"/>
        <end position="121"/>
    </location>
</feature>
<sequence>MPRTLERENRGTTGDEARALARWSRGASVPTVFLDGPDPDEPIHAPGGDREGGFETDHTAWEPYSRVRGELRDLLDPFEWRAASRAVRGGLPPSKPRRSSSATPDDPPHTRKPLGADGQLSRASAYTVIASRW</sequence>
<name>A0A7T4PBR9_9ACTN</name>
<dbReference type="EMBL" id="CP065959">
    <property type="protein sequence ID" value="QQC87262.1"/>
    <property type="molecule type" value="Genomic_DNA"/>
</dbReference>
<dbReference type="AlphaFoldDB" id="A0A7T4PBR9"/>
<dbReference type="RefSeq" id="WP_198501497.1">
    <property type="nucleotide sequence ID" value="NZ_CP065959.1"/>
</dbReference>
<protein>
    <submittedName>
        <fullName evidence="2">Uncharacterized protein</fullName>
    </submittedName>
</protein>
<proteinExistence type="predicted"/>
<feature type="compositionally biased region" description="Basic and acidic residues" evidence="1">
    <location>
        <begin position="41"/>
        <end position="61"/>
    </location>
</feature>
<organism evidence="2 3">
    <name type="scientific">Streptomyces alfalfae</name>
    <dbReference type="NCBI Taxonomy" id="1642299"/>
    <lineage>
        <taxon>Bacteria</taxon>
        <taxon>Bacillati</taxon>
        <taxon>Actinomycetota</taxon>
        <taxon>Actinomycetes</taxon>
        <taxon>Kitasatosporales</taxon>
        <taxon>Streptomycetaceae</taxon>
        <taxon>Streptomyces</taxon>
    </lineage>
</organism>
<evidence type="ECO:0000313" key="3">
    <source>
        <dbReference type="Proteomes" id="UP000596130"/>
    </source>
</evidence>
<accession>A0A7T4PBR9</accession>